<comment type="similarity">
    <text evidence="3">Belongs to the TTC4 family.</text>
</comment>
<reference evidence="8" key="2">
    <citation type="submission" date="2015-01" db="EMBL/GenBank/DDBJ databases">
        <title>Evolutionary Origins and Diversification of the Mycorrhizal Mutualists.</title>
        <authorList>
            <consortium name="DOE Joint Genome Institute"/>
            <consortium name="Mycorrhizal Genomics Consortium"/>
            <person name="Kohler A."/>
            <person name="Kuo A."/>
            <person name="Nagy L.G."/>
            <person name="Floudas D."/>
            <person name="Copeland A."/>
            <person name="Barry K.W."/>
            <person name="Cichocki N."/>
            <person name="Veneault-Fourrey C."/>
            <person name="LaButti K."/>
            <person name="Lindquist E.A."/>
            <person name="Lipzen A."/>
            <person name="Lundell T."/>
            <person name="Morin E."/>
            <person name="Murat C."/>
            <person name="Riley R."/>
            <person name="Ohm R."/>
            <person name="Sun H."/>
            <person name="Tunlid A."/>
            <person name="Henrissat B."/>
            <person name="Grigoriev I.V."/>
            <person name="Hibbett D.S."/>
            <person name="Martin F."/>
        </authorList>
    </citation>
    <scope>NUCLEOTIDE SEQUENCE [LARGE SCALE GENOMIC DNA]</scope>
    <source>
        <strain evidence="8">F 1598</strain>
    </source>
</reference>
<dbReference type="CDD" id="cd21377">
    <property type="entry name" value="CTWD_Cns1-like"/>
    <property type="match status" value="1"/>
</dbReference>
<dbReference type="HOGENOM" id="CLU_040446_1_0_1"/>
<dbReference type="Proteomes" id="UP000054166">
    <property type="component" value="Unassembled WGS sequence"/>
</dbReference>
<evidence type="ECO:0000259" key="6">
    <source>
        <dbReference type="Pfam" id="PF18972"/>
    </source>
</evidence>
<dbReference type="InParanoid" id="A0A0C3C2X2"/>
<protein>
    <recommendedName>
        <fullName evidence="6">Cns1/TTC4 wheel domain-containing protein</fullName>
    </recommendedName>
</protein>
<gene>
    <name evidence="7" type="ORF">PILCRDRAFT_818954</name>
</gene>
<dbReference type="InterPro" id="IPR044059">
    <property type="entry name" value="Csn1/TTC4_wheel"/>
</dbReference>
<name>A0A0C3C2X2_PILCF</name>
<keyword evidence="1" id="KW-0677">Repeat</keyword>
<dbReference type="PROSITE" id="PS50005">
    <property type="entry name" value="TPR"/>
    <property type="match status" value="1"/>
</dbReference>
<dbReference type="InterPro" id="IPR019734">
    <property type="entry name" value="TPR_rpt"/>
</dbReference>
<dbReference type="InterPro" id="IPR011990">
    <property type="entry name" value="TPR-like_helical_dom_sf"/>
</dbReference>
<evidence type="ECO:0000313" key="8">
    <source>
        <dbReference type="Proteomes" id="UP000054166"/>
    </source>
</evidence>
<evidence type="ECO:0000256" key="4">
    <source>
        <dbReference type="PROSITE-ProRule" id="PRU00339"/>
    </source>
</evidence>
<dbReference type="Pfam" id="PF13181">
    <property type="entry name" value="TPR_8"/>
    <property type="match status" value="1"/>
</dbReference>
<evidence type="ECO:0000256" key="3">
    <source>
        <dbReference type="ARBA" id="ARBA00023602"/>
    </source>
</evidence>
<dbReference type="SUPFAM" id="SSF48452">
    <property type="entry name" value="TPR-like"/>
    <property type="match status" value="1"/>
</dbReference>
<dbReference type="Gene3D" id="1.25.40.10">
    <property type="entry name" value="Tetratricopeptide repeat domain"/>
    <property type="match status" value="1"/>
</dbReference>
<keyword evidence="2 4" id="KW-0802">TPR repeat</keyword>
<dbReference type="OrthoDB" id="1724687at2759"/>
<dbReference type="EMBL" id="KN832989">
    <property type="protein sequence ID" value="KIM83927.1"/>
    <property type="molecule type" value="Genomic_DNA"/>
</dbReference>
<dbReference type="STRING" id="765440.A0A0C3C2X2"/>
<dbReference type="GO" id="GO:0030544">
    <property type="term" value="F:Hsp70 protein binding"/>
    <property type="evidence" value="ECO:0007669"/>
    <property type="project" value="TreeGrafter"/>
</dbReference>
<dbReference type="GO" id="GO:0051879">
    <property type="term" value="F:Hsp90 protein binding"/>
    <property type="evidence" value="ECO:0007669"/>
    <property type="project" value="InterPro"/>
</dbReference>
<dbReference type="GO" id="GO:0006457">
    <property type="term" value="P:protein folding"/>
    <property type="evidence" value="ECO:0007669"/>
    <property type="project" value="TreeGrafter"/>
</dbReference>
<reference evidence="7 8" key="1">
    <citation type="submission" date="2014-04" db="EMBL/GenBank/DDBJ databases">
        <authorList>
            <consortium name="DOE Joint Genome Institute"/>
            <person name="Kuo A."/>
            <person name="Tarkka M."/>
            <person name="Buscot F."/>
            <person name="Kohler A."/>
            <person name="Nagy L.G."/>
            <person name="Floudas D."/>
            <person name="Copeland A."/>
            <person name="Barry K.W."/>
            <person name="Cichocki N."/>
            <person name="Veneault-Fourrey C."/>
            <person name="LaButti K."/>
            <person name="Lindquist E.A."/>
            <person name="Lipzen A."/>
            <person name="Lundell T."/>
            <person name="Morin E."/>
            <person name="Murat C."/>
            <person name="Sun H."/>
            <person name="Tunlid A."/>
            <person name="Henrissat B."/>
            <person name="Grigoriev I.V."/>
            <person name="Hibbett D.S."/>
            <person name="Martin F."/>
            <person name="Nordberg H.P."/>
            <person name="Cantor M.N."/>
            <person name="Hua S.X."/>
        </authorList>
    </citation>
    <scope>NUCLEOTIDE SEQUENCE [LARGE SCALE GENOMIC DNA]</scope>
    <source>
        <strain evidence="7 8">F 1598</strain>
    </source>
</reference>
<sequence>MAAAAPLPQPASIDEALASLDSVPLFMKSLPQDDTENEAVCALQSLAFDGTPDEIAQNFKEQGNDYFKGKRFREALSFYTQGVDAKPTEVLLQEVLLCNRAACNLELKNYGSVLRDCSKALSINPKSSKAFYRSSLALLALERVDEALDCCNRCLEIDRDNKSVLGVRERAIKVKAEKERKEQERSQRILKEKEQKRRLNAAFQERNLIQITNPDGPSENPYSPHFDPEDPTQQTLIIPAFFLYPQHATSDIISHFAEDTPFSAHLTAMFPPQAPAPEWDKNGEYIDGQLVVYGITLRKRLLKIGKKMTLTDVCKAAKAKAGEPRDGLEVKDGCLTFVVLPKGDVEKKWVEDFKMNRES</sequence>
<dbReference type="GO" id="GO:0005634">
    <property type="term" value="C:nucleus"/>
    <property type="evidence" value="ECO:0007669"/>
    <property type="project" value="TreeGrafter"/>
</dbReference>
<dbReference type="SMART" id="SM00028">
    <property type="entry name" value="TPR"/>
    <property type="match status" value="3"/>
</dbReference>
<evidence type="ECO:0000313" key="7">
    <source>
        <dbReference type="EMBL" id="KIM83927.1"/>
    </source>
</evidence>
<keyword evidence="8" id="KW-1185">Reference proteome</keyword>
<evidence type="ECO:0000256" key="5">
    <source>
        <dbReference type="SAM" id="MobiDB-lite"/>
    </source>
</evidence>
<dbReference type="Pfam" id="PF18972">
    <property type="entry name" value="Wheel"/>
    <property type="match status" value="1"/>
</dbReference>
<dbReference type="FunCoup" id="A0A0C3C2X2">
    <property type="interactions" value="789"/>
</dbReference>
<proteinExistence type="inferred from homology"/>
<feature type="domain" description="Cns1/TTC4 wheel" evidence="6">
    <location>
        <begin position="228"/>
        <end position="353"/>
    </location>
</feature>
<dbReference type="PANTHER" id="PTHR46035:SF1">
    <property type="entry name" value="TETRATRICOPEPTIDE REPEAT PROTEIN 4"/>
    <property type="match status" value="1"/>
</dbReference>
<evidence type="ECO:0000256" key="2">
    <source>
        <dbReference type="ARBA" id="ARBA00022803"/>
    </source>
</evidence>
<accession>A0A0C3C2X2</accession>
<dbReference type="AlphaFoldDB" id="A0A0C3C2X2"/>
<evidence type="ECO:0000256" key="1">
    <source>
        <dbReference type="ARBA" id="ARBA00022737"/>
    </source>
</evidence>
<feature type="region of interest" description="Disordered" evidence="5">
    <location>
        <begin position="209"/>
        <end position="230"/>
    </location>
</feature>
<dbReference type="GO" id="GO:0005829">
    <property type="term" value="C:cytosol"/>
    <property type="evidence" value="ECO:0007669"/>
    <property type="project" value="TreeGrafter"/>
</dbReference>
<organism evidence="7 8">
    <name type="scientific">Piloderma croceum (strain F 1598)</name>
    <dbReference type="NCBI Taxonomy" id="765440"/>
    <lineage>
        <taxon>Eukaryota</taxon>
        <taxon>Fungi</taxon>
        <taxon>Dikarya</taxon>
        <taxon>Basidiomycota</taxon>
        <taxon>Agaricomycotina</taxon>
        <taxon>Agaricomycetes</taxon>
        <taxon>Agaricomycetidae</taxon>
        <taxon>Atheliales</taxon>
        <taxon>Atheliaceae</taxon>
        <taxon>Piloderma</taxon>
    </lineage>
</organism>
<feature type="repeat" description="TPR" evidence="4">
    <location>
        <begin position="56"/>
        <end position="89"/>
    </location>
</feature>
<dbReference type="PANTHER" id="PTHR46035">
    <property type="entry name" value="TETRATRICOPEPTIDE REPEAT PROTEIN 4"/>
    <property type="match status" value="1"/>
</dbReference>